<feature type="domain" description="IrrE N-terminal-like" evidence="1">
    <location>
        <begin position="29"/>
        <end position="106"/>
    </location>
</feature>
<organism evidence="2 3">
    <name type="scientific">Nocardia rhizosphaerihabitans</name>
    <dbReference type="NCBI Taxonomy" id="1691570"/>
    <lineage>
        <taxon>Bacteria</taxon>
        <taxon>Bacillati</taxon>
        <taxon>Actinomycetota</taxon>
        <taxon>Actinomycetes</taxon>
        <taxon>Mycobacteriales</taxon>
        <taxon>Nocardiaceae</taxon>
        <taxon>Nocardia</taxon>
    </lineage>
</organism>
<dbReference type="PANTHER" id="PTHR43236:SF2">
    <property type="entry name" value="BLL0069 PROTEIN"/>
    <property type="match status" value="1"/>
</dbReference>
<dbReference type="InterPro" id="IPR052345">
    <property type="entry name" value="Rad_response_metalloprotease"/>
</dbReference>
<proteinExistence type="predicted"/>
<protein>
    <recommendedName>
        <fullName evidence="1">IrrE N-terminal-like domain-containing protein</fullName>
    </recommendedName>
</protein>
<sequence>MVNATTWIDVAVAELPAGIDGLSVVRGDFRLALINSKLPPTRQRFTLGYELGHIFAEDSENVLIDESVAGSTTPREIRANAFAAEFLVPGEQLRAERYGRAEDVAAIEKLLADRAGGRFTRTADGRP</sequence>
<keyword evidence="3" id="KW-1185">Reference proteome</keyword>
<gene>
    <name evidence="2" type="ORF">GCM10011610_27600</name>
</gene>
<dbReference type="RefSeq" id="WP_189027922.1">
    <property type="nucleotide sequence ID" value="NZ_BMNE01000003.1"/>
</dbReference>
<dbReference type="Proteomes" id="UP000658127">
    <property type="component" value="Unassembled WGS sequence"/>
</dbReference>
<dbReference type="Gene3D" id="1.10.10.2910">
    <property type="match status" value="1"/>
</dbReference>
<accession>A0ABQ2KCG1</accession>
<reference evidence="3" key="1">
    <citation type="journal article" date="2019" name="Int. J. Syst. Evol. Microbiol.">
        <title>The Global Catalogue of Microorganisms (GCM) 10K type strain sequencing project: providing services to taxonomists for standard genome sequencing and annotation.</title>
        <authorList>
            <consortium name="The Broad Institute Genomics Platform"/>
            <consortium name="The Broad Institute Genome Sequencing Center for Infectious Disease"/>
            <person name="Wu L."/>
            <person name="Ma J."/>
        </authorList>
    </citation>
    <scope>NUCLEOTIDE SEQUENCE [LARGE SCALE GENOMIC DNA]</scope>
    <source>
        <strain evidence="3">CGMCC 4.7329</strain>
    </source>
</reference>
<dbReference type="InterPro" id="IPR010359">
    <property type="entry name" value="IrrE_HExxH"/>
</dbReference>
<evidence type="ECO:0000259" key="1">
    <source>
        <dbReference type="Pfam" id="PF06114"/>
    </source>
</evidence>
<dbReference type="EMBL" id="BMNE01000003">
    <property type="protein sequence ID" value="GGN79303.1"/>
    <property type="molecule type" value="Genomic_DNA"/>
</dbReference>
<dbReference type="PANTHER" id="PTHR43236">
    <property type="entry name" value="ANTITOXIN HIGA1"/>
    <property type="match status" value="1"/>
</dbReference>
<name>A0ABQ2KCG1_9NOCA</name>
<dbReference type="Pfam" id="PF06114">
    <property type="entry name" value="Peptidase_M78"/>
    <property type="match status" value="1"/>
</dbReference>
<comment type="caution">
    <text evidence="2">The sequence shown here is derived from an EMBL/GenBank/DDBJ whole genome shotgun (WGS) entry which is preliminary data.</text>
</comment>
<evidence type="ECO:0000313" key="3">
    <source>
        <dbReference type="Proteomes" id="UP000658127"/>
    </source>
</evidence>
<evidence type="ECO:0000313" key="2">
    <source>
        <dbReference type="EMBL" id="GGN79303.1"/>
    </source>
</evidence>